<dbReference type="Proteomes" id="UP001447188">
    <property type="component" value="Unassembled WGS sequence"/>
</dbReference>
<evidence type="ECO:0000259" key="14">
    <source>
        <dbReference type="Pfam" id="PF16900"/>
    </source>
</evidence>
<evidence type="ECO:0000313" key="15">
    <source>
        <dbReference type="EMBL" id="KAL0638897.1"/>
    </source>
</evidence>
<dbReference type="Pfam" id="PF08646">
    <property type="entry name" value="Rep_fac-A_C"/>
    <property type="match status" value="1"/>
</dbReference>
<evidence type="ECO:0000256" key="2">
    <source>
        <dbReference type="ARBA" id="ARBA00005690"/>
    </source>
</evidence>
<feature type="compositionally biased region" description="Low complexity" evidence="10">
    <location>
        <begin position="154"/>
        <end position="164"/>
    </location>
</feature>
<keyword evidence="8 9" id="KW-0539">Nucleus</keyword>
<comment type="function">
    <text evidence="9">As part of the replication protein A (RPA/RP-A), a single-stranded DNA-binding heterotrimeric complex, may play an essential role in DNA replication, recombination and repair. Binds and stabilizes single-stranded DNA intermediates, preventing complementary DNA reannealing and recruiting different proteins involved in DNA metabolism.</text>
</comment>
<comment type="subunit">
    <text evidence="9">Component of the heterotrimeric canonical replication protein A complex (RPA).</text>
</comment>
<organism evidence="15 16">
    <name type="scientific">Discina gigas</name>
    <dbReference type="NCBI Taxonomy" id="1032678"/>
    <lineage>
        <taxon>Eukaryota</taxon>
        <taxon>Fungi</taxon>
        <taxon>Dikarya</taxon>
        <taxon>Ascomycota</taxon>
        <taxon>Pezizomycotina</taxon>
        <taxon>Pezizomycetes</taxon>
        <taxon>Pezizales</taxon>
        <taxon>Discinaceae</taxon>
        <taxon>Discina</taxon>
    </lineage>
</organism>
<dbReference type="InterPro" id="IPR004365">
    <property type="entry name" value="NA-bd_OB_tRNA"/>
</dbReference>
<dbReference type="CDD" id="cd04475">
    <property type="entry name" value="RPA1_DBD_B"/>
    <property type="match status" value="1"/>
</dbReference>
<dbReference type="SUPFAM" id="SSF50249">
    <property type="entry name" value="Nucleic acid-binding proteins"/>
    <property type="match status" value="4"/>
</dbReference>
<keyword evidence="7 9" id="KW-0238">DNA-binding</keyword>
<feature type="domain" description="Replication protein A OB" evidence="14">
    <location>
        <begin position="300"/>
        <end position="397"/>
    </location>
</feature>
<dbReference type="PANTHER" id="PTHR47165:SF4">
    <property type="entry name" value="OS03G0429900 PROTEIN"/>
    <property type="match status" value="1"/>
</dbReference>
<proteinExistence type="inferred from homology"/>
<evidence type="ECO:0000256" key="7">
    <source>
        <dbReference type="ARBA" id="ARBA00023125"/>
    </source>
</evidence>
<dbReference type="CDD" id="cd04477">
    <property type="entry name" value="RPA1N"/>
    <property type="match status" value="1"/>
</dbReference>
<dbReference type="EMBL" id="JBBBZM010000017">
    <property type="protein sequence ID" value="KAL0638897.1"/>
    <property type="molecule type" value="Genomic_DNA"/>
</dbReference>
<name>A0ABR3GSJ9_9PEZI</name>
<dbReference type="Pfam" id="PF16900">
    <property type="entry name" value="REPA_OB_2"/>
    <property type="match status" value="1"/>
</dbReference>
<comment type="caution">
    <text evidence="15">The sequence shown here is derived from an EMBL/GenBank/DDBJ whole genome shotgun (WGS) entry which is preliminary data.</text>
</comment>
<gene>
    <name evidence="15" type="primary">RFA1</name>
    <name evidence="15" type="ORF">Q9L58_002128</name>
</gene>
<comment type="similarity">
    <text evidence="2 9">Belongs to the replication factor A protein 1 family.</text>
</comment>
<dbReference type="InterPro" id="IPR013955">
    <property type="entry name" value="Rep_factor-A_C"/>
</dbReference>
<evidence type="ECO:0000256" key="9">
    <source>
        <dbReference type="RuleBase" id="RU364130"/>
    </source>
</evidence>
<evidence type="ECO:0000259" key="13">
    <source>
        <dbReference type="Pfam" id="PF08646"/>
    </source>
</evidence>
<evidence type="ECO:0000259" key="12">
    <source>
        <dbReference type="Pfam" id="PF04057"/>
    </source>
</evidence>
<feature type="domain" description="OB" evidence="11">
    <location>
        <begin position="191"/>
        <end position="272"/>
    </location>
</feature>
<dbReference type="Pfam" id="PF01336">
    <property type="entry name" value="tRNA_anti-codon"/>
    <property type="match status" value="1"/>
</dbReference>
<evidence type="ECO:0000259" key="11">
    <source>
        <dbReference type="Pfam" id="PF01336"/>
    </source>
</evidence>
<evidence type="ECO:0000256" key="8">
    <source>
        <dbReference type="ARBA" id="ARBA00023242"/>
    </source>
</evidence>
<dbReference type="InterPro" id="IPR047192">
    <property type="entry name" value="Euk_RPA1_DBD_C"/>
</dbReference>
<feature type="region of interest" description="Disordered" evidence="10">
    <location>
        <begin position="154"/>
        <end position="174"/>
    </location>
</feature>
<feature type="domain" description="Replication factor-A protein 1 N-terminal" evidence="12">
    <location>
        <begin position="9"/>
        <end position="108"/>
    </location>
</feature>
<dbReference type="CDD" id="cd04476">
    <property type="entry name" value="RPA1_DBD_C"/>
    <property type="match status" value="1"/>
</dbReference>
<evidence type="ECO:0000256" key="3">
    <source>
        <dbReference type="ARBA" id="ARBA00022705"/>
    </source>
</evidence>
<dbReference type="InterPro" id="IPR007199">
    <property type="entry name" value="Rep_factor-A_N"/>
</dbReference>
<keyword evidence="4 9" id="KW-0479">Metal-binding</keyword>
<sequence length="617" mass="69003">MAGNPCSVGALKRAFESDGPADRVVPNPIFQVLQIKPIAAQPNAPERYRIVFSDTENFIQSMLATQANHLVASGELEKGCFVRLSTYNANHIRDKRILIVLNLDVLKEHGKREKIGNPVSLEQEIATRDPIAAPVQPQQSSATSFYGNKPAAAAVPAKAPTQKPTNSGRPGAAGQDRIYPIEALSPYQNKWTIKARVTAKSDIKTWHNARGEGRLFTVTLLDETGEIRATGFGDQVDTLYEMFQEGHIYYVSKCRVNLAKRQYSNVNNDYELTFERDTEIEKCNDADDGVPQMRFNFVQLSDLETVQKDAMIDVIGVVKEIGEISTITSKTTQKPYSKRDLTLVDKTNFLVRLTIWGNVAQNWETSTDEVVAFKGVKVSDFGGRTLSMVHSSTMTVNPDISEAHALRGWYDVQGRTESFQSHQGLSSMGTAGGRKEPYKTLAQIKDENLGMGEAPDYFATKATIVYIKQENISYPACINDNCNKKVVQIGTGQWKCEKCDKTHPKPQYRYIMTVSCTDAFGQAWLSCFDDVGRMIMGRSADELYELNDTESSSYDNKAYLDAFAEANCKTFIFKCRAKMDLYQDQHRVRYQVMSASPPNYAVEAAKLVEQIKLYSIN</sequence>
<dbReference type="InterPro" id="IPR012340">
    <property type="entry name" value="NA-bd_OB-fold"/>
</dbReference>
<accession>A0ABR3GSJ9</accession>
<dbReference type="PANTHER" id="PTHR47165">
    <property type="entry name" value="OS03G0429900 PROTEIN"/>
    <property type="match status" value="1"/>
</dbReference>
<dbReference type="InterPro" id="IPR031657">
    <property type="entry name" value="REPA_OB_2"/>
</dbReference>
<evidence type="ECO:0000256" key="4">
    <source>
        <dbReference type="ARBA" id="ARBA00022723"/>
    </source>
</evidence>
<evidence type="ECO:0000256" key="1">
    <source>
        <dbReference type="ARBA" id="ARBA00004123"/>
    </source>
</evidence>
<keyword evidence="6 9" id="KW-0862">Zinc</keyword>
<dbReference type="CDD" id="cd04474">
    <property type="entry name" value="RPA1_DBD_A"/>
    <property type="match status" value="1"/>
</dbReference>
<feature type="domain" description="Replication factor A C-terminal" evidence="13">
    <location>
        <begin position="457"/>
        <end position="607"/>
    </location>
</feature>
<protein>
    <recommendedName>
        <fullName evidence="9">Replication protein A subunit</fullName>
    </recommendedName>
</protein>
<dbReference type="Pfam" id="PF04057">
    <property type="entry name" value="Rep-A_N"/>
    <property type="match status" value="1"/>
</dbReference>
<dbReference type="InterPro" id="IPR004591">
    <property type="entry name" value="Rfa1"/>
</dbReference>
<evidence type="ECO:0000313" key="16">
    <source>
        <dbReference type="Proteomes" id="UP001447188"/>
    </source>
</evidence>
<reference evidence="15 16" key="1">
    <citation type="submission" date="2024-02" db="EMBL/GenBank/DDBJ databases">
        <title>Discinaceae phylogenomics.</title>
        <authorList>
            <person name="Dirks A.C."/>
            <person name="James T.Y."/>
        </authorList>
    </citation>
    <scope>NUCLEOTIDE SEQUENCE [LARGE SCALE GENOMIC DNA]</scope>
    <source>
        <strain evidence="15 16">ACD0624</strain>
    </source>
</reference>
<dbReference type="Gene3D" id="2.40.50.140">
    <property type="entry name" value="Nucleic acid-binding proteins"/>
    <property type="match status" value="4"/>
</dbReference>
<evidence type="ECO:0000256" key="6">
    <source>
        <dbReference type="ARBA" id="ARBA00022833"/>
    </source>
</evidence>
<keyword evidence="3 9" id="KW-0235">DNA replication</keyword>
<keyword evidence="16" id="KW-1185">Reference proteome</keyword>
<evidence type="ECO:0000256" key="10">
    <source>
        <dbReference type="SAM" id="MobiDB-lite"/>
    </source>
</evidence>
<evidence type="ECO:0000256" key="5">
    <source>
        <dbReference type="ARBA" id="ARBA00022771"/>
    </source>
</evidence>
<comment type="subcellular location">
    <subcellularLocation>
        <location evidence="1 9">Nucleus</location>
    </subcellularLocation>
</comment>
<dbReference type="NCBIfam" id="TIGR00617">
    <property type="entry name" value="rpa1"/>
    <property type="match status" value="1"/>
</dbReference>
<keyword evidence="5 9" id="KW-0863">Zinc-finger</keyword>